<keyword evidence="4 8" id="KW-0812">Transmembrane</keyword>
<dbReference type="PATRIC" id="fig|1299326.3.peg.5579"/>
<keyword evidence="6 8" id="KW-0472">Membrane</keyword>
<feature type="transmembrane region" description="Helical" evidence="8">
    <location>
        <begin position="361"/>
        <end position="383"/>
    </location>
</feature>
<evidence type="ECO:0000256" key="5">
    <source>
        <dbReference type="ARBA" id="ARBA00022989"/>
    </source>
</evidence>
<evidence type="ECO:0000313" key="10">
    <source>
        <dbReference type="EMBL" id="EUA10421.1"/>
    </source>
</evidence>
<feature type="transmembrane region" description="Helical" evidence="8">
    <location>
        <begin position="982"/>
        <end position="1003"/>
    </location>
</feature>
<dbReference type="Gene3D" id="1.20.1640.10">
    <property type="entry name" value="Multidrug efflux transporter AcrB transmembrane domain"/>
    <property type="match status" value="2"/>
</dbReference>
<comment type="similarity">
    <text evidence="2">Belongs to the resistance-nodulation-cell division (RND) (TC 2.A.6) family. MmpL subfamily.</text>
</comment>
<proteinExistence type="inferred from homology"/>
<reference evidence="10 11" key="1">
    <citation type="submission" date="2013-12" db="EMBL/GenBank/DDBJ databases">
        <authorList>
            <person name="Brown-Elliot B."/>
            <person name="Wallace R."/>
            <person name="Lenaerts A."/>
            <person name="Ordway D."/>
            <person name="DeGroote M.A."/>
            <person name="Parker T."/>
            <person name="Sizemore C."/>
            <person name="Tallon L.J."/>
            <person name="Sadzewicz L.K."/>
            <person name="Sengamalay N."/>
            <person name="Fraser C.M."/>
            <person name="Hine E."/>
            <person name="Shefchek K.A."/>
            <person name="Das S.P."/>
            <person name="Tettelin H."/>
        </authorList>
    </citation>
    <scope>NUCLEOTIDE SEQUENCE [LARGE SCALE GENOMIC DNA]</scope>
    <source>
        <strain evidence="10 11">662</strain>
    </source>
</reference>
<dbReference type="PANTHER" id="PTHR33406">
    <property type="entry name" value="MEMBRANE PROTEIN MJ1562-RELATED"/>
    <property type="match status" value="1"/>
</dbReference>
<evidence type="ECO:0000256" key="7">
    <source>
        <dbReference type="SAM" id="MobiDB-lite"/>
    </source>
</evidence>
<dbReference type="InterPro" id="IPR050545">
    <property type="entry name" value="Mycobact_MmpL"/>
</dbReference>
<evidence type="ECO:0000256" key="4">
    <source>
        <dbReference type="ARBA" id="ARBA00022692"/>
    </source>
</evidence>
<name>X7YUG8_MYCKA</name>
<evidence type="ECO:0000256" key="1">
    <source>
        <dbReference type="ARBA" id="ARBA00004651"/>
    </source>
</evidence>
<feature type="transmembrane region" description="Helical" evidence="8">
    <location>
        <begin position="328"/>
        <end position="349"/>
    </location>
</feature>
<dbReference type="AlphaFoldDB" id="X7YUG8"/>
<dbReference type="SUPFAM" id="SSF82866">
    <property type="entry name" value="Multidrug efflux transporter AcrB transmembrane domain"/>
    <property type="match status" value="2"/>
</dbReference>
<evidence type="ECO:0000256" key="3">
    <source>
        <dbReference type="ARBA" id="ARBA00022475"/>
    </source>
</evidence>
<dbReference type="Proteomes" id="UP000020561">
    <property type="component" value="Unassembled WGS sequence"/>
</dbReference>
<accession>X7YUG8</accession>
<dbReference type="InterPro" id="IPR000731">
    <property type="entry name" value="SSD"/>
</dbReference>
<evidence type="ECO:0000256" key="2">
    <source>
        <dbReference type="ARBA" id="ARBA00010157"/>
    </source>
</evidence>
<gene>
    <name evidence="10" type="ORF">I545_5796</name>
</gene>
<comment type="subcellular location">
    <subcellularLocation>
        <location evidence="1">Cell membrane</location>
        <topology evidence="1">Multi-pass membrane protein</topology>
    </subcellularLocation>
</comment>
<dbReference type="InterPro" id="IPR004869">
    <property type="entry name" value="MMPL_dom"/>
</dbReference>
<dbReference type="EMBL" id="JAOA01000012">
    <property type="protein sequence ID" value="EUA10421.1"/>
    <property type="molecule type" value="Genomic_DNA"/>
</dbReference>
<keyword evidence="3" id="KW-1003">Cell membrane</keyword>
<feature type="transmembrane region" description="Helical" evidence="8">
    <location>
        <begin position="1083"/>
        <end position="1105"/>
    </location>
</feature>
<feature type="transmembrane region" description="Helical" evidence="8">
    <location>
        <begin position="1057"/>
        <end position="1077"/>
    </location>
</feature>
<feature type="transmembrane region" description="Helical" evidence="8">
    <location>
        <begin position="302"/>
        <end position="321"/>
    </location>
</feature>
<dbReference type="GO" id="GO:0005886">
    <property type="term" value="C:plasma membrane"/>
    <property type="evidence" value="ECO:0007669"/>
    <property type="project" value="UniProtKB-SubCell"/>
</dbReference>
<evidence type="ECO:0000259" key="9">
    <source>
        <dbReference type="PROSITE" id="PS50156"/>
    </source>
</evidence>
<dbReference type="Pfam" id="PF03176">
    <property type="entry name" value="MMPL"/>
    <property type="match status" value="2"/>
</dbReference>
<feature type="transmembrane region" description="Helical" evidence="8">
    <location>
        <begin position="956"/>
        <end position="975"/>
    </location>
</feature>
<dbReference type="PROSITE" id="PS50156">
    <property type="entry name" value="SSD"/>
    <property type="match status" value="1"/>
</dbReference>
<evidence type="ECO:0000256" key="6">
    <source>
        <dbReference type="ARBA" id="ARBA00023136"/>
    </source>
</evidence>
<dbReference type="PANTHER" id="PTHR33406:SF6">
    <property type="entry name" value="MEMBRANE PROTEIN YDGH-RELATED"/>
    <property type="match status" value="1"/>
</dbReference>
<feature type="transmembrane region" description="Helical" evidence="8">
    <location>
        <begin position="437"/>
        <end position="458"/>
    </location>
</feature>
<feature type="transmembrane region" description="Helical" evidence="8">
    <location>
        <begin position="1015"/>
        <end position="1036"/>
    </location>
</feature>
<sequence>MGDAVNIAAPTTNGREKVFNKKLRNPAAMTQWRLCRADHSNRFDDAATLVVAAPSRPWLRRLRAEGTPMVHVDVHPKVESPSAAEPQRDNGPAPRQSRVVRAGKRVVDAVLTHGDSQLFGTVAAFAARHAWLVIGCWVLLLGMLNLSIPQLEVTVAEDSAPFMPAHLRAAQTLQDMSADFGVPQSSAIGSIVVVDEAGLNDADKTFAGRLIEALRADKDDVAYVLDTFSNANLRDISISPDGKAINLFVAGTGKVGSAKAKANIVDVRRMVESLPKPPGVHVYYTGFAPTLADLFDEIDRSLLAITAVSIVLIGVLLLVVYRSVVLATIPLLTVGVSLGVARPIVSLLGLTGSMTVSNFTIALMTAMVLGVGTDYAIFILASYHEGRRGKLPVTQAITRSGKKISGILIASAVTIAVAFSAMILTKIGLFRAAGPPVAIAVAITLAVSVSLPYALLSIAGRRGYAEPRAINEFRWRHIGAQIVRRSGWLTAASLVVLVSLALVLATIKINFDENSMQLRGTESRIGYEKVSAHWGHNEAAPEFLVIRSDHDMRDTDDLAALEVVATNIARLPDVAFVRSITRPLGTPSKQTAIGYQVGLVSDRLGDASRRIGESAPDLERLGQGVTQLLNGAESAKSQLPQLVSGVAEVSRMARNMLNSYGAASSALATMTDGRMGVPAAIGDLNSSLHLLDLVLDSLSKDDLAAAAIGSANAALGPMLTPEPTAECTGNPLCMRGRADLADLNELTNGAVGRALTILQAAAAVPREAIDKVRASLPLLKTLLEQLQSMAAQVGGKSPAELSARLTALSQGAERLSGGMAQLVIGLDQVKTGVDMVSSLTGQLGAGLQDASSYLGGLSMHTTAGSGNGFYMPPQGFTDAAFHAGENLLFSADGKVARMVVVWKTNPYSSQARDTARVLAQTAQHAAVGTPLQDARFATTGIASISADMGDQVWHDFAVFGFAAIVGVLLVLMVLLRSILAPVLLVAMVTLSFTSAAGLSVLVWQHIIGIDLDFSVLPVAFMALIAVCADYSMLFASRIREESREGMIRGIIRGFGKTGSVITTAGVVFALTMFALMSGSVIQLVQIGFTIGAGLLIDICVVRSVLAPAAMALIGNRIWWPGTAEPMAQE</sequence>
<evidence type="ECO:0000313" key="11">
    <source>
        <dbReference type="Proteomes" id="UP000020561"/>
    </source>
</evidence>
<feature type="transmembrane region" description="Helical" evidence="8">
    <location>
        <begin position="486"/>
        <end position="507"/>
    </location>
</feature>
<evidence type="ECO:0000256" key="8">
    <source>
        <dbReference type="SAM" id="Phobius"/>
    </source>
</evidence>
<keyword evidence="5 8" id="KW-1133">Transmembrane helix</keyword>
<feature type="transmembrane region" description="Helical" evidence="8">
    <location>
        <begin position="404"/>
        <end position="425"/>
    </location>
</feature>
<feature type="domain" description="SSD" evidence="9">
    <location>
        <begin position="326"/>
        <end position="458"/>
    </location>
</feature>
<feature type="region of interest" description="Disordered" evidence="7">
    <location>
        <begin position="78"/>
        <end position="98"/>
    </location>
</feature>
<comment type="caution">
    <text evidence="10">The sequence shown here is derived from an EMBL/GenBank/DDBJ whole genome shotgun (WGS) entry which is preliminary data.</text>
</comment>
<protein>
    <submittedName>
        <fullName evidence="10">MMPL family protein</fullName>
    </submittedName>
</protein>
<organism evidence="10 11">
    <name type="scientific">Mycobacterium kansasii 662</name>
    <dbReference type="NCBI Taxonomy" id="1299326"/>
    <lineage>
        <taxon>Bacteria</taxon>
        <taxon>Bacillati</taxon>
        <taxon>Actinomycetota</taxon>
        <taxon>Actinomycetes</taxon>
        <taxon>Mycobacteriales</taxon>
        <taxon>Mycobacteriaceae</taxon>
        <taxon>Mycobacterium</taxon>
    </lineage>
</organism>